<sequence>MRGGQLSRTALRGALLDGADLRGCDLRAVRLGAAELQGVTVEPIRLLDLAHLLGVRVAAVEG</sequence>
<dbReference type="EMBL" id="PYSV01000002">
    <property type="protein sequence ID" value="PTA69377.1"/>
    <property type="molecule type" value="Genomic_DNA"/>
</dbReference>
<comment type="caution">
    <text evidence="1">The sequence shown here is derived from an EMBL/GenBank/DDBJ whole genome shotgun (WGS) entry which is preliminary data.</text>
</comment>
<dbReference type="InterPro" id="IPR001646">
    <property type="entry name" value="5peptide_repeat"/>
</dbReference>
<organism evidence="1 2">
    <name type="scientific">Deinococcus arcticus</name>
    <dbReference type="NCBI Taxonomy" id="2136176"/>
    <lineage>
        <taxon>Bacteria</taxon>
        <taxon>Thermotogati</taxon>
        <taxon>Deinococcota</taxon>
        <taxon>Deinococci</taxon>
        <taxon>Deinococcales</taxon>
        <taxon>Deinococcaceae</taxon>
        <taxon>Deinococcus</taxon>
    </lineage>
</organism>
<accession>A0A2T3WBZ5</accession>
<gene>
    <name evidence="1" type="ORF">C8263_03385</name>
</gene>
<protein>
    <recommendedName>
        <fullName evidence="3">Pentapeptide repeat-containing protein</fullName>
    </recommendedName>
</protein>
<name>A0A2T3WBZ5_9DEIO</name>
<dbReference type="Pfam" id="PF00805">
    <property type="entry name" value="Pentapeptide"/>
    <property type="match status" value="1"/>
</dbReference>
<dbReference type="Proteomes" id="UP000240317">
    <property type="component" value="Unassembled WGS sequence"/>
</dbReference>
<proteinExistence type="predicted"/>
<dbReference type="Gene3D" id="2.160.20.80">
    <property type="entry name" value="E3 ubiquitin-protein ligase SopA"/>
    <property type="match status" value="1"/>
</dbReference>
<reference evidence="1 2" key="1">
    <citation type="submission" date="2018-03" db="EMBL/GenBank/DDBJ databases">
        <title>Draft genome of Deinococcus sp. OD32.</title>
        <authorList>
            <person name="Wang X.-P."/>
            <person name="Du Z.-J."/>
        </authorList>
    </citation>
    <scope>NUCLEOTIDE SEQUENCE [LARGE SCALE GENOMIC DNA]</scope>
    <source>
        <strain evidence="1 2">OD32</strain>
    </source>
</reference>
<keyword evidence="2" id="KW-1185">Reference proteome</keyword>
<dbReference type="SUPFAM" id="SSF141571">
    <property type="entry name" value="Pentapeptide repeat-like"/>
    <property type="match status" value="1"/>
</dbReference>
<evidence type="ECO:0008006" key="3">
    <source>
        <dbReference type="Google" id="ProtNLM"/>
    </source>
</evidence>
<evidence type="ECO:0000313" key="1">
    <source>
        <dbReference type="EMBL" id="PTA69377.1"/>
    </source>
</evidence>
<dbReference type="RefSeq" id="WP_107136688.1">
    <property type="nucleotide sequence ID" value="NZ_PYSV01000002.1"/>
</dbReference>
<evidence type="ECO:0000313" key="2">
    <source>
        <dbReference type="Proteomes" id="UP000240317"/>
    </source>
</evidence>
<dbReference type="AlphaFoldDB" id="A0A2T3WBZ5"/>